<protein>
    <submittedName>
        <fullName evidence="1">Uncharacterized protein</fullName>
    </submittedName>
</protein>
<dbReference type="AlphaFoldDB" id="A0A2N3QRV3"/>
<comment type="caution">
    <text evidence="1">The sequence shown here is derived from an EMBL/GenBank/DDBJ whole genome shotgun (WGS) entry which is preliminary data.</text>
</comment>
<dbReference type="EMBL" id="PCHB01000018">
    <property type="protein sequence ID" value="PKU94599.1"/>
    <property type="molecule type" value="Genomic_DNA"/>
</dbReference>
<name>A0A2N3QRV3_9BIFI</name>
<dbReference type="RefSeq" id="WP_129865797.1">
    <property type="nucleotide sequence ID" value="NZ_PCHB01000018.1"/>
</dbReference>
<dbReference type="Proteomes" id="UP000233783">
    <property type="component" value="Unassembled WGS sequence"/>
</dbReference>
<organism evidence="1 2">
    <name type="scientific">Bifidobacterium pseudolongum subsp. globosum</name>
    <dbReference type="NCBI Taxonomy" id="1690"/>
    <lineage>
        <taxon>Bacteria</taxon>
        <taxon>Bacillati</taxon>
        <taxon>Actinomycetota</taxon>
        <taxon>Actinomycetes</taxon>
        <taxon>Bifidobacteriales</taxon>
        <taxon>Bifidobacteriaceae</taxon>
        <taxon>Bifidobacterium</taxon>
    </lineage>
</organism>
<reference evidence="1 2" key="1">
    <citation type="submission" date="2017-10" db="EMBL/GenBank/DDBJ databases">
        <title>Bifidobacterium genomics.</title>
        <authorList>
            <person name="Lugli G.A."/>
            <person name="Milani C."/>
            <person name="Mancabelli L."/>
        </authorList>
    </citation>
    <scope>NUCLEOTIDE SEQUENCE [LARGE SCALE GENOMIC DNA]</scope>
    <source>
        <strain evidence="1 2">1744B</strain>
    </source>
</reference>
<evidence type="ECO:0000313" key="2">
    <source>
        <dbReference type="Proteomes" id="UP000233783"/>
    </source>
</evidence>
<sequence>MAETTYPHQVGTLKDSSIPPVQVIDTNTPITSKQVNELFSSGCSNTILLIRSETGDVHRGGFFFNLQKTPNAQYTLYTSLDGDQASATPLDLSTLTRLINHIVGLRFDAEMLRYCQNVINHRVD</sequence>
<proteinExistence type="predicted"/>
<evidence type="ECO:0000313" key="1">
    <source>
        <dbReference type="EMBL" id="PKU94599.1"/>
    </source>
</evidence>
<accession>A0A2N3QRV3</accession>
<gene>
    <name evidence="1" type="ORF">CQR56_1620</name>
</gene>